<keyword evidence="2" id="KW-1185">Reference proteome</keyword>
<proteinExistence type="predicted"/>
<name>A0A371CW04_9APHY</name>
<organism evidence="1 2">
    <name type="scientific">Lentinus brumalis</name>
    <dbReference type="NCBI Taxonomy" id="2498619"/>
    <lineage>
        <taxon>Eukaryota</taxon>
        <taxon>Fungi</taxon>
        <taxon>Dikarya</taxon>
        <taxon>Basidiomycota</taxon>
        <taxon>Agaricomycotina</taxon>
        <taxon>Agaricomycetes</taxon>
        <taxon>Polyporales</taxon>
        <taxon>Polyporaceae</taxon>
        <taxon>Lentinus</taxon>
    </lineage>
</organism>
<evidence type="ECO:0000313" key="1">
    <source>
        <dbReference type="EMBL" id="RDX44472.1"/>
    </source>
</evidence>
<gene>
    <name evidence="1" type="ORF">OH76DRAFT_1094349</name>
</gene>
<sequence length="218" mass="24284">MTEHPVDAAQLRALLDVTSPTLERLGIAPAIYRHPCSHRRSATYRTPEVLAVTECAQLRGLNILIPKIARMHDLYSTMYCVAEDFLFRVLPPGVHAVRLLLPNVLPRQPSPSVAPSSEDLGWVDEAFVRSWSLLDALFEGQDPRKLFAFVMADDTCGVAEDEIAVMKGFFEYLFPGGDGPTGSAYIVSGLLRLTRRRPDMRPLPQYGEDATFFHEGVL</sequence>
<evidence type="ECO:0000313" key="2">
    <source>
        <dbReference type="Proteomes" id="UP000256964"/>
    </source>
</evidence>
<dbReference type="AlphaFoldDB" id="A0A371CW04"/>
<protein>
    <submittedName>
        <fullName evidence="1">Uncharacterized protein</fullName>
    </submittedName>
</protein>
<dbReference type="Proteomes" id="UP000256964">
    <property type="component" value="Unassembled WGS sequence"/>
</dbReference>
<dbReference type="EMBL" id="KZ857449">
    <property type="protein sequence ID" value="RDX44472.1"/>
    <property type="molecule type" value="Genomic_DNA"/>
</dbReference>
<reference evidence="1 2" key="1">
    <citation type="journal article" date="2018" name="Biotechnol. Biofuels">
        <title>Integrative visual omics of the white-rot fungus Polyporus brumalis exposes the biotechnological potential of its oxidative enzymes for delignifying raw plant biomass.</title>
        <authorList>
            <person name="Miyauchi S."/>
            <person name="Rancon A."/>
            <person name="Drula E."/>
            <person name="Hage H."/>
            <person name="Chaduli D."/>
            <person name="Favel A."/>
            <person name="Grisel S."/>
            <person name="Henrissat B."/>
            <person name="Herpoel-Gimbert I."/>
            <person name="Ruiz-Duenas F.J."/>
            <person name="Chevret D."/>
            <person name="Hainaut M."/>
            <person name="Lin J."/>
            <person name="Wang M."/>
            <person name="Pangilinan J."/>
            <person name="Lipzen A."/>
            <person name="Lesage-Meessen L."/>
            <person name="Navarro D."/>
            <person name="Riley R."/>
            <person name="Grigoriev I.V."/>
            <person name="Zhou S."/>
            <person name="Raouche S."/>
            <person name="Rosso M.N."/>
        </authorList>
    </citation>
    <scope>NUCLEOTIDE SEQUENCE [LARGE SCALE GENOMIC DNA]</scope>
    <source>
        <strain evidence="1 2">BRFM 1820</strain>
    </source>
</reference>
<accession>A0A371CW04</accession>